<accession>A0A4R3TLI7</accession>
<keyword evidence="1" id="KW-0813">Transport</keyword>
<dbReference type="InterPro" id="IPR027022">
    <property type="entry name" value="ABC_permease_BceB-typ"/>
</dbReference>
<reference evidence="2 3" key="1">
    <citation type="submission" date="2019-03" db="EMBL/GenBank/DDBJ databases">
        <title>Genomic Encyclopedia of Type Strains, Phase IV (KMG-IV): sequencing the most valuable type-strain genomes for metagenomic binning, comparative biology and taxonomic classification.</title>
        <authorList>
            <person name="Goeker M."/>
        </authorList>
    </citation>
    <scope>NUCLEOTIDE SEQUENCE [LARGE SCALE GENOMIC DNA]</scope>
    <source>
        <strain evidence="2 3">DSM 29481</strain>
    </source>
</reference>
<keyword evidence="3" id="KW-1185">Reference proteome</keyword>
<dbReference type="RefSeq" id="WP_132224047.1">
    <property type="nucleotide sequence ID" value="NZ_JADPGE010000034.1"/>
</dbReference>
<evidence type="ECO:0008006" key="4">
    <source>
        <dbReference type="Google" id="ProtNLM"/>
    </source>
</evidence>
<sequence length="659" mass="75594">MNIKYYFTLAWSDIRNMKDIYLPYGGMMSMCFCFLYIIAYLGTHGNFYSLTKGSIMTLDLLTCGGVILCVLIFILCWTFSLTIRRQISTRQGLYRVLGFSRKNLLLLNACEMIIISVLALIGGMIFCIVFGKLLIMSAERFARQTLIQGITVDMRLMLWISLFMLSVGLVLLVRDSVYIVTHNPLTMLRKEKMQEQPKAKKLTTIFGIVFLGVGYGISLSVNDIGDDLEKIVFAILLVIFGTYCVFKGTGIMLLKLLQRNEKLYYHKKHMITLSNLLFRLRSYAVSMASITILLTMLILTASMCISLYTGVEDSVKQRFPEYKFIINGINDDQQLQQIVKKHHLAIQKEVQIPVVHGAMQVVVRNEELWIGKVNETIKENDSVPALTAITLSGYQNATNTQVHLKKDEVLLLNRTSHPIHTMNIRMENDDHTISIMKKKVRSSDVDFEVFPTDLVLIVPDQQAVAYLDYLFGEYVHDDPGYSTTLSMYRSMNFIGSEDNQKALAADLNANEEITIEDYYTVLDEMMSAYGSFLFLGILFSILFIFSIFMILYYRMHEDLREHEHEYSILYRIGLTKRELSLESARENRWLILAPPILAILHCLMAYPAFHLFASLFGFGKNGFSFMLMGEGCLVVLFVFIVYMLLLQMLIKKKIMTRKV</sequence>
<feature type="transmembrane region" description="Helical" evidence="1">
    <location>
        <begin position="532"/>
        <end position="553"/>
    </location>
</feature>
<feature type="transmembrane region" description="Helical" evidence="1">
    <location>
        <begin position="156"/>
        <end position="181"/>
    </location>
</feature>
<dbReference type="PANTHER" id="PTHR46795:SF3">
    <property type="entry name" value="ABC TRANSPORTER PERMEASE"/>
    <property type="match status" value="1"/>
</dbReference>
<feature type="transmembrane region" description="Helical" evidence="1">
    <location>
        <begin position="55"/>
        <end position="83"/>
    </location>
</feature>
<evidence type="ECO:0000313" key="2">
    <source>
        <dbReference type="EMBL" id="TCU62429.1"/>
    </source>
</evidence>
<protein>
    <recommendedName>
        <fullName evidence="4">ABC transport system permease protein</fullName>
    </recommendedName>
</protein>
<feature type="transmembrane region" description="Helical" evidence="1">
    <location>
        <begin position="589"/>
        <end position="613"/>
    </location>
</feature>
<comment type="caution">
    <text evidence="2">The sequence shown here is derived from an EMBL/GenBank/DDBJ whole genome shotgun (WGS) entry which is preliminary data.</text>
</comment>
<dbReference type="Proteomes" id="UP000295773">
    <property type="component" value="Unassembled WGS sequence"/>
</dbReference>
<feature type="transmembrane region" description="Helical" evidence="1">
    <location>
        <begin position="278"/>
        <end position="299"/>
    </location>
</feature>
<comment type="subcellular location">
    <subcellularLocation>
        <location evidence="1">Cell membrane</location>
        <topology evidence="1">Multi-pass membrane protein</topology>
    </subcellularLocation>
</comment>
<dbReference type="GO" id="GO:0055085">
    <property type="term" value="P:transmembrane transport"/>
    <property type="evidence" value="ECO:0007669"/>
    <property type="project" value="UniProtKB-UniRule"/>
</dbReference>
<keyword evidence="1" id="KW-0812">Transmembrane</keyword>
<keyword evidence="1" id="KW-0472">Membrane</keyword>
<evidence type="ECO:0000256" key="1">
    <source>
        <dbReference type="PIRNR" id="PIRNR018968"/>
    </source>
</evidence>
<comment type="similarity">
    <text evidence="1">Belongs to the ABC-4 integral membrane protein family.</text>
</comment>
<organism evidence="2 3">
    <name type="scientific">Longicatena caecimuris</name>
    <dbReference type="NCBI Taxonomy" id="1796635"/>
    <lineage>
        <taxon>Bacteria</taxon>
        <taxon>Bacillati</taxon>
        <taxon>Bacillota</taxon>
        <taxon>Erysipelotrichia</taxon>
        <taxon>Erysipelotrichales</taxon>
        <taxon>Erysipelotrichaceae</taxon>
        <taxon>Longicatena</taxon>
    </lineage>
</organism>
<gene>
    <name evidence="2" type="ORF">EDD61_10467</name>
</gene>
<dbReference type="InterPro" id="IPR052536">
    <property type="entry name" value="ABC-4_Integral_Memb_Prot"/>
</dbReference>
<feature type="transmembrane region" description="Helical" evidence="1">
    <location>
        <begin position="625"/>
        <end position="650"/>
    </location>
</feature>
<dbReference type="GO" id="GO:0005886">
    <property type="term" value="C:plasma membrane"/>
    <property type="evidence" value="ECO:0007669"/>
    <property type="project" value="UniProtKB-SubCell"/>
</dbReference>
<dbReference type="PANTHER" id="PTHR46795">
    <property type="entry name" value="ABC TRANSPORTER PERMEASE-RELATED-RELATED"/>
    <property type="match status" value="1"/>
</dbReference>
<keyword evidence="1" id="KW-1003">Cell membrane</keyword>
<evidence type="ECO:0000313" key="3">
    <source>
        <dbReference type="Proteomes" id="UP000295773"/>
    </source>
</evidence>
<name>A0A4R3TLI7_9FIRM</name>
<proteinExistence type="inferred from homology"/>
<feature type="transmembrane region" description="Helical" evidence="1">
    <location>
        <begin position="231"/>
        <end position="257"/>
    </location>
</feature>
<feature type="transmembrane region" description="Helical" evidence="1">
    <location>
        <begin position="21"/>
        <end position="43"/>
    </location>
</feature>
<dbReference type="AlphaFoldDB" id="A0A4R3TLI7"/>
<feature type="transmembrane region" description="Helical" evidence="1">
    <location>
        <begin position="104"/>
        <end position="136"/>
    </location>
</feature>
<dbReference type="EMBL" id="SMBP01000004">
    <property type="protein sequence ID" value="TCU62429.1"/>
    <property type="molecule type" value="Genomic_DNA"/>
</dbReference>
<keyword evidence="1" id="KW-1133">Transmembrane helix</keyword>
<feature type="transmembrane region" description="Helical" evidence="1">
    <location>
        <begin position="202"/>
        <end position="219"/>
    </location>
</feature>
<dbReference type="PIRSF" id="PIRSF018968">
    <property type="entry name" value="ABC_permease_BceB"/>
    <property type="match status" value="1"/>
</dbReference>